<gene>
    <name evidence="1" type="ORF">BpHYR1_008167</name>
</gene>
<name>A0A3M7PRA0_BRAPC</name>
<evidence type="ECO:0000313" key="1">
    <source>
        <dbReference type="EMBL" id="RNA01636.1"/>
    </source>
</evidence>
<accession>A0A3M7PRA0</accession>
<reference evidence="1 2" key="1">
    <citation type="journal article" date="2018" name="Sci. Rep.">
        <title>Genomic signatures of local adaptation to the degree of environmental predictability in rotifers.</title>
        <authorList>
            <person name="Franch-Gras L."/>
            <person name="Hahn C."/>
            <person name="Garcia-Roger E.M."/>
            <person name="Carmona M.J."/>
            <person name="Serra M."/>
            <person name="Gomez A."/>
        </authorList>
    </citation>
    <scope>NUCLEOTIDE SEQUENCE [LARGE SCALE GENOMIC DNA]</scope>
    <source>
        <strain evidence="1">HYR1</strain>
    </source>
</reference>
<dbReference type="EMBL" id="REGN01009234">
    <property type="protein sequence ID" value="RNA01636.1"/>
    <property type="molecule type" value="Genomic_DNA"/>
</dbReference>
<proteinExistence type="predicted"/>
<evidence type="ECO:0000313" key="2">
    <source>
        <dbReference type="Proteomes" id="UP000276133"/>
    </source>
</evidence>
<dbReference type="Proteomes" id="UP000276133">
    <property type="component" value="Unassembled WGS sequence"/>
</dbReference>
<organism evidence="1 2">
    <name type="scientific">Brachionus plicatilis</name>
    <name type="common">Marine rotifer</name>
    <name type="synonym">Brachionus muelleri</name>
    <dbReference type="NCBI Taxonomy" id="10195"/>
    <lineage>
        <taxon>Eukaryota</taxon>
        <taxon>Metazoa</taxon>
        <taxon>Spiralia</taxon>
        <taxon>Gnathifera</taxon>
        <taxon>Rotifera</taxon>
        <taxon>Eurotatoria</taxon>
        <taxon>Monogononta</taxon>
        <taxon>Pseudotrocha</taxon>
        <taxon>Ploima</taxon>
        <taxon>Brachionidae</taxon>
        <taxon>Brachionus</taxon>
    </lineage>
</organism>
<comment type="caution">
    <text evidence="1">The sequence shown here is derived from an EMBL/GenBank/DDBJ whole genome shotgun (WGS) entry which is preliminary data.</text>
</comment>
<sequence length="100" mass="11268">MGNILYSLGMDGKKCGLLSFSSKILTKHSTLDCKRSPFISESCTLISRILDLEENRHRLLRFGTAFDQAHSPLGKNCTVVLYSLWASWQTLAHCHLHSKC</sequence>
<keyword evidence="2" id="KW-1185">Reference proteome</keyword>
<protein>
    <submittedName>
        <fullName evidence="1">Uncharacterized protein</fullName>
    </submittedName>
</protein>
<dbReference type="AlphaFoldDB" id="A0A3M7PRA0"/>